<dbReference type="OrthoDB" id="195113at2"/>
<dbReference type="InterPro" id="IPR024072">
    <property type="entry name" value="DHFR-like_dom_sf"/>
</dbReference>
<protein>
    <submittedName>
        <fullName evidence="2">Deaminase</fullName>
    </submittedName>
</protein>
<dbReference type="Proteomes" id="UP000030466">
    <property type="component" value="Unassembled WGS sequence"/>
</dbReference>
<dbReference type="PANTHER" id="PTHR38011:SF11">
    <property type="entry name" value="2,5-DIAMINO-6-RIBOSYLAMINO-4(3H)-PYRIMIDINONE 5'-PHOSPHATE REDUCTASE"/>
    <property type="match status" value="1"/>
</dbReference>
<evidence type="ECO:0000313" key="2">
    <source>
        <dbReference type="EMBL" id="KHD99100.1"/>
    </source>
</evidence>
<dbReference type="Gene3D" id="3.40.430.10">
    <property type="entry name" value="Dihydrofolate Reductase, subunit A"/>
    <property type="match status" value="1"/>
</dbReference>
<accession>A0A0A6VW72</accession>
<dbReference type="GO" id="GO:0009231">
    <property type="term" value="P:riboflavin biosynthetic process"/>
    <property type="evidence" value="ECO:0007669"/>
    <property type="project" value="InterPro"/>
</dbReference>
<name>A0A0A6VW72_KOCRO</name>
<dbReference type="Pfam" id="PF01872">
    <property type="entry name" value="RibD_C"/>
    <property type="match status" value="1"/>
</dbReference>
<evidence type="ECO:0000259" key="1">
    <source>
        <dbReference type="Pfam" id="PF01872"/>
    </source>
</evidence>
<dbReference type="InterPro" id="IPR050765">
    <property type="entry name" value="Riboflavin_Biosynth_HTPR"/>
</dbReference>
<dbReference type="EMBL" id="JSUH01000001">
    <property type="protein sequence ID" value="KHD99100.1"/>
    <property type="molecule type" value="Genomic_DNA"/>
</dbReference>
<evidence type="ECO:0000313" key="3">
    <source>
        <dbReference type="Proteomes" id="UP000030466"/>
    </source>
</evidence>
<keyword evidence="3" id="KW-1185">Reference proteome</keyword>
<comment type="caution">
    <text evidence="2">The sequence shown here is derived from an EMBL/GenBank/DDBJ whole genome shotgun (WGS) entry which is preliminary data.</text>
</comment>
<dbReference type="AlphaFoldDB" id="A0A0A6VW72"/>
<dbReference type="GO" id="GO:0008703">
    <property type="term" value="F:5-amino-6-(5-phosphoribosylamino)uracil reductase activity"/>
    <property type="evidence" value="ECO:0007669"/>
    <property type="project" value="InterPro"/>
</dbReference>
<organism evidence="2 3">
    <name type="scientific">Kocuria rosea subsp. polaris</name>
    <dbReference type="NCBI Taxonomy" id="136273"/>
    <lineage>
        <taxon>Bacteria</taxon>
        <taxon>Bacillati</taxon>
        <taxon>Actinomycetota</taxon>
        <taxon>Actinomycetes</taxon>
        <taxon>Micrococcales</taxon>
        <taxon>Micrococcaceae</taxon>
        <taxon>Kocuria</taxon>
    </lineage>
</organism>
<gene>
    <name evidence="2" type="ORF">GY22_01975</name>
</gene>
<reference evidence="2 3" key="1">
    <citation type="journal article" date="2003" name="Int. J. Syst. Evol. Microbiol.">
        <title>Kocuria polaris sp. nov., an orange-pigmented psychrophilic bacterium isolated from an Antarctic cyanobacterial mat sample.</title>
        <authorList>
            <person name="Reddy G.S."/>
            <person name="Prakash J.S."/>
            <person name="Prabahar V."/>
            <person name="Matsumoto G.I."/>
            <person name="Stackebrandt E."/>
            <person name="Shivaji S."/>
        </authorList>
    </citation>
    <scope>NUCLEOTIDE SEQUENCE [LARGE SCALE GENOMIC DNA]</scope>
    <source>
        <strain evidence="2 3">CMS 76or</strain>
    </source>
</reference>
<dbReference type="InterPro" id="IPR002734">
    <property type="entry name" value="RibDG_C"/>
</dbReference>
<dbReference type="PANTHER" id="PTHR38011">
    <property type="entry name" value="DIHYDROFOLATE REDUCTASE FAMILY PROTEIN (AFU_ORTHOLOGUE AFUA_8G06820)"/>
    <property type="match status" value="1"/>
</dbReference>
<sequence length="196" mass="21430">MRRLTYFIGVSIDGRIAGPHDETDFFPLSDAYGAWLGEEFPETLPTHVRTHLGIDDAPHRHFDTVVMGRRTYEPALAIGVVSPYAHLRQYVVSTTQQELTPEVTVVREDPVGLVRSLKAEDSPFDVCLVGGASLAAAVLPEIDRVVVKLYPVLAGAGRPAFDAGEFSPARFDLTDVSTFEGGHVVLTWDRRPVASS</sequence>
<dbReference type="SUPFAM" id="SSF53597">
    <property type="entry name" value="Dihydrofolate reductase-like"/>
    <property type="match status" value="1"/>
</dbReference>
<proteinExistence type="predicted"/>
<dbReference type="RefSeq" id="WP_035923700.1">
    <property type="nucleotide sequence ID" value="NZ_JSUH01000001.1"/>
</dbReference>
<feature type="domain" description="Bacterial bifunctional deaminase-reductase C-terminal" evidence="1">
    <location>
        <begin position="4"/>
        <end position="182"/>
    </location>
</feature>